<dbReference type="InterPro" id="IPR001623">
    <property type="entry name" value="DnaJ_domain"/>
</dbReference>
<keyword evidence="4" id="KW-1185">Reference proteome</keyword>
<keyword evidence="3" id="KW-0346">Stress response</keyword>
<dbReference type="Pfam" id="PF01556">
    <property type="entry name" value="DnaJ_C"/>
    <property type="match status" value="1"/>
</dbReference>
<accession>I0IRU2</accession>
<dbReference type="SUPFAM" id="SSF49493">
    <property type="entry name" value="HSP40/DnaJ peptide-binding domain"/>
    <property type="match status" value="1"/>
</dbReference>
<dbReference type="PRINTS" id="PR00625">
    <property type="entry name" value="JDOMAIN"/>
</dbReference>
<dbReference type="STRING" id="1162668.LFE_2319"/>
<protein>
    <submittedName>
        <fullName evidence="3">Putative heat shock transcriptional regulator</fullName>
    </submittedName>
</protein>
<dbReference type="Gene3D" id="2.60.260.20">
    <property type="entry name" value="Urease metallochaperone UreE, N-terminal domain"/>
    <property type="match status" value="1"/>
</dbReference>
<dbReference type="InterPro" id="IPR018253">
    <property type="entry name" value="DnaJ_domain_CS"/>
</dbReference>
<dbReference type="InterPro" id="IPR002939">
    <property type="entry name" value="DnaJ_C"/>
</dbReference>
<dbReference type="PANTHER" id="PTHR43096:SF10">
    <property type="entry name" value="CHAPERONE PROTEIN DNAJ A6, CHLOROPLASTIC"/>
    <property type="match status" value="1"/>
</dbReference>
<dbReference type="RefSeq" id="WP_014450474.1">
    <property type="nucleotide sequence ID" value="NC_017094.1"/>
</dbReference>
<dbReference type="PROSITE" id="PS50076">
    <property type="entry name" value="DNAJ_2"/>
    <property type="match status" value="1"/>
</dbReference>
<dbReference type="SMART" id="SM00271">
    <property type="entry name" value="DnaJ"/>
    <property type="match status" value="1"/>
</dbReference>
<evidence type="ECO:0000313" key="4">
    <source>
        <dbReference type="Proteomes" id="UP000007382"/>
    </source>
</evidence>
<dbReference type="eggNOG" id="COG0484">
    <property type="taxonomic scope" value="Bacteria"/>
</dbReference>
<dbReference type="KEGG" id="lfc:LFE_2319"/>
<name>I0IRU2_LEPFC</name>
<proteinExistence type="predicted"/>
<dbReference type="PATRIC" id="fig|1162668.3.peg.2757"/>
<evidence type="ECO:0000313" key="3">
    <source>
        <dbReference type="EMBL" id="BAM07991.1"/>
    </source>
</evidence>
<dbReference type="GO" id="GO:0005737">
    <property type="term" value="C:cytoplasm"/>
    <property type="evidence" value="ECO:0007669"/>
    <property type="project" value="TreeGrafter"/>
</dbReference>
<dbReference type="EMBL" id="AP012342">
    <property type="protein sequence ID" value="BAM07991.1"/>
    <property type="molecule type" value="Genomic_DNA"/>
</dbReference>
<dbReference type="SUPFAM" id="SSF46565">
    <property type="entry name" value="Chaperone J-domain"/>
    <property type="match status" value="1"/>
</dbReference>
<organism evidence="3 4">
    <name type="scientific">Leptospirillum ferrooxidans (strain C2-3)</name>
    <dbReference type="NCBI Taxonomy" id="1162668"/>
    <lineage>
        <taxon>Bacteria</taxon>
        <taxon>Pseudomonadati</taxon>
        <taxon>Nitrospirota</taxon>
        <taxon>Nitrospiria</taxon>
        <taxon>Nitrospirales</taxon>
        <taxon>Nitrospiraceae</taxon>
        <taxon>Leptospirillum</taxon>
    </lineage>
</organism>
<dbReference type="PANTHER" id="PTHR43096">
    <property type="entry name" value="DNAJ HOMOLOG 1, MITOCHONDRIAL-RELATED"/>
    <property type="match status" value="1"/>
</dbReference>
<gene>
    <name evidence="3" type="ordered locus">LFE_2319</name>
</gene>
<sequence length="287" mass="31226">MDYYQLLGVTKTSSAEEIRKAYRKLARKYHPDLNPGNSTAEQKFKEINQAYEILSDSEKRAAYDMERSAPPPGAGSSRRQKRSTEGEPFGESAFWDLFGGMGGQRSMTTIHLTLSFMEAIRGARKSVQLSSPGGGGQTVNLDIPAGAEAGMGFEVNVPSADGKSSIYAQVIIDHVLPDSRFDRKGVDLYSEVKVTPGELYFGTTLEVETPDGASRIRIPPGTQPGQVFRLKDKGARSSFHGTGGHLYVRVMAVLPVPGGDSRIDQLMRELSSASPPIKVRQVADSRN</sequence>
<feature type="region of interest" description="Disordered" evidence="1">
    <location>
        <begin position="64"/>
        <end position="87"/>
    </location>
</feature>
<dbReference type="InterPro" id="IPR008971">
    <property type="entry name" value="HSP40/DnaJ_pept-bd"/>
</dbReference>
<dbReference type="GO" id="GO:0051082">
    <property type="term" value="F:unfolded protein binding"/>
    <property type="evidence" value="ECO:0007669"/>
    <property type="project" value="InterPro"/>
</dbReference>
<dbReference type="GO" id="GO:0042026">
    <property type="term" value="P:protein refolding"/>
    <property type="evidence" value="ECO:0007669"/>
    <property type="project" value="TreeGrafter"/>
</dbReference>
<dbReference type="Gene3D" id="1.10.287.110">
    <property type="entry name" value="DnaJ domain"/>
    <property type="match status" value="1"/>
</dbReference>
<dbReference type="InterPro" id="IPR036869">
    <property type="entry name" value="J_dom_sf"/>
</dbReference>
<dbReference type="CDD" id="cd06257">
    <property type="entry name" value="DnaJ"/>
    <property type="match status" value="1"/>
</dbReference>
<dbReference type="Proteomes" id="UP000007382">
    <property type="component" value="Chromosome"/>
</dbReference>
<dbReference type="CDD" id="cd10747">
    <property type="entry name" value="DnaJ_C"/>
    <property type="match status" value="1"/>
</dbReference>
<dbReference type="PROSITE" id="PS00636">
    <property type="entry name" value="DNAJ_1"/>
    <property type="match status" value="1"/>
</dbReference>
<dbReference type="Pfam" id="PF00226">
    <property type="entry name" value="DnaJ"/>
    <property type="match status" value="1"/>
</dbReference>
<dbReference type="AlphaFoldDB" id="I0IRU2"/>
<evidence type="ECO:0000256" key="1">
    <source>
        <dbReference type="SAM" id="MobiDB-lite"/>
    </source>
</evidence>
<reference evidence="4" key="2">
    <citation type="submission" date="2012-03" db="EMBL/GenBank/DDBJ databases">
        <title>The complete genome sequence of the pioneer microbe on fresh volcanic deposit, Leptospirillum ferrooxidans strain C2-3.</title>
        <authorList>
            <person name="Fujimura R."/>
            <person name="Sato Y."/>
            <person name="Nishizawa T."/>
            <person name="Nanba K."/>
            <person name="Oshima K."/>
            <person name="Hattori M."/>
            <person name="Kamijo T."/>
            <person name="Ohta H."/>
        </authorList>
    </citation>
    <scope>NUCLEOTIDE SEQUENCE [LARGE SCALE GENOMIC DNA]</scope>
    <source>
        <strain evidence="4">C2-3</strain>
    </source>
</reference>
<dbReference type="HOGENOM" id="CLU_017633_0_0_0"/>
<feature type="domain" description="J" evidence="2">
    <location>
        <begin position="2"/>
        <end position="67"/>
    </location>
</feature>
<reference evidence="3 4" key="1">
    <citation type="journal article" date="2012" name="J. Bacteriol.">
        <title>Complete Genome Sequence of Leptospirillum ferrooxidans Strain C2-3, Isolated from a Fresh Volcanic Ash Deposit on the Island of Miyake, Japan.</title>
        <authorList>
            <person name="Fujimura R."/>
            <person name="Sato Y."/>
            <person name="Nishizawa T."/>
            <person name="Oshima K."/>
            <person name="Kim S.-W."/>
            <person name="Hattori M."/>
            <person name="Kamijo T."/>
            <person name="Ohta H."/>
        </authorList>
    </citation>
    <scope>NUCLEOTIDE SEQUENCE [LARGE SCALE GENOMIC DNA]</scope>
    <source>
        <strain evidence="3 4">C2-3</strain>
    </source>
</reference>
<evidence type="ECO:0000259" key="2">
    <source>
        <dbReference type="PROSITE" id="PS50076"/>
    </source>
</evidence>